<feature type="non-terminal residue" evidence="1">
    <location>
        <position position="1"/>
    </location>
</feature>
<proteinExistence type="predicted"/>
<accession>A0A0H5R3X6</accession>
<dbReference type="EMBL" id="HACM01002282">
    <property type="protein sequence ID" value="CRZ02724.1"/>
    <property type="molecule type" value="Transcribed_RNA"/>
</dbReference>
<sequence>EAIKYVAPVILRRFLSDKLSGKIIYSKESQSHEAGKMLSVIFCFSLYKIIRRRQDKFFPDKATDQLQRLLDSLKVDNIPQITEIAKPIRRRFRAISQVSRQKMTLPQEGISLENFP</sequence>
<reference evidence="1" key="1">
    <citation type="submission" date="2015-04" db="EMBL/GenBank/DDBJ databases">
        <title>The genome sequence of the plant pathogenic Rhizarian Plasmodiophora brassicae reveals insights in its biotrophic life cycle and the origin of chitin synthesis.</title>
        <authorList>
            <person name="Schwelm A."/>
            <person name="Fogelqvist J."/>
            <person name="Knaust A."/>
            <person name="Julke S."/>
            <person name="Lilja T."/>
            <person name="Dhandapani V."/>
            <person name="Bonilla-Rosso G."/>
            <person name="Karlsson M."/>
            <person name="Shevchenko A."/>
            <person name="Choi S.R."/>
            <person name="Kim H.G."/>
            <person name="Park J.Y."/>
            <person name="Lim Y.P."/>
            <person name="Ludwig-Muller J."/>
            <person name="Dixelius C."/>
        </authorList>
    </citation>
    <scope>NUCLEOTIDE SEQUENCE</scope>
    <source>
        <tissue evidence="1">Potato root galls</tissue>
    </source>
</reference>
<evidence type="ECO:0000313" key="1">
    <source>
        <dbReference type="EMBL" id="CRZ02724.1"/>
    </source>
</evidence>
<name>A0A0H5R3X6_9EUKA</name>
<dbReference type="AlphaFoldDB" id="A0A0H5R3X6"/>
<protein>
    <submittedName>
        <fullName evidence="1">Uncharacterized protein</fullName>
    </submittedName>
</protein>
<organism evidence="1">
    <name type="scientific">Spongospora subterranea</name>
    <dbReference type="NCBI Taxonomy" id="70186"/>
    <lineage>
        <taxon>Eukaryota</taxon>
        <taxon>Sar</taxon>
        <taxon>Rhizaria</taxon>
        <taxon>Endomyxa</taxon>
        <taxon>Phytomyxea</taxon>
        <taxon>Plasmodiophorida</taxon>
        <taxon>Plasmodiophoridae</taxon>
        <taxon>Spongospora</taxon>
    </lineage>
</organism>